<name>A0A7C9DFG5_OPUST</name>
<sequence>MPLKPSTAEVIPSSSYRRIKHKNTFIFRRISKLTPASVTSAMMMMMVTAWSLHLGIMLSVLGSARINKADNDSTNNGIAYVMMAHIYILVFLDLGILTPFYGSPKVLGLAKNTTNAIHSSGKVKLQTLYTKLLSDSIFKCAGSSSGLSYILSVSLKDLILMLSF</sequence>
<evidence type="ECO:0000313" key="2">
    <source>
        <dbReference type="EMBL" id="MBA4635929.1"/>
    </source>
</evidence>
<dbReference type="EMBL" id="GISG01097639">
    <property type="protein sequence ID" value="MBA4635929.1"/>
    <property type="molecule type" value="Transcribed_RNA"/>
</dbReference>
<accession>A0A7C9DFG5</accession>
<reference evidence="2" key="1">
    <citation type="journal article" date="2013" name="J. Plant Res.">
        <title>Effect of fungi and light on seed germination of three Opuntia species from semiarid lands of central Mexico.</title>
        <authorList>
            <person name="Delgado-Sanchez P."/>
            <person name="Jimenez-Bremont J.F."/>
            <person name="Guerrero-Gonzalez Mde L."/>
            <person name="Flores J."/>
        </authorList>
    </citation>
    <scope>NUCLEOTIDE SEQUENCE</scope>
    <source>
        <tissue evidence="2">Cladode</tissue>
    </source>
</reference>
<feature type="transmembrane region" description="Helical" evidence="1">
    <location>
        <begin position="78"/>
        <end position="101"/>
    </location>
</feature>
<keyword evidence="1" id="KW-1133">Transmembrane helix</keyword>
<dbReference type="AlphaFoldDB" id="A0A7C9DFG5"/>
<proteinExistence type="predicted"/>
<protein>
    <submittedName>
        <fullName evidence="2">Uncharacterized protein</fullName>
    </submittedName>
</protein>
<keyword evidence="1" id="KW-0812">Transmembrane</keyword>
<organism evidence="2">
    <name type="scientific">Opuntia streptacantha</name>
    <name type="common">Prickly pear cactus</name>
    <name type="synonym">Opuntia cardona</name>
    <dbReference type="NCBI Taxonomy" id="393608"/>
    <lineage>
        <taxon>Eukaryota</taxon>
        <taxon>Viridiplantae</taxon>
        <taxon>Streptophyta</taxon>
        <taxon>Embryophyta</taxon>
        <taxon>Tracheophyta</taxon>
        <taxon>Spermatophyta</taxon>
        <taxon>Magnoliopsida</taxon>
        <taxon>eudicotyledons</taxon>
        <taxon>Gunneridae</taxon>
        <taxon>Pentapetalae</taxon>
        <taxon>Caryophyllales</taxon>
        <taxon>Cactineae</taxon>
        <taxon>Cactaceae</taxon>
        <taxon>Opuntioideae</taxon>
        <taxon>Opuntia</taxon>
    </lineage>
</organism>
<keyword evidence="1" id="KW-0472">Membrane</keyword>
<evidence type="ECO:0000256" key="1">
    <source>
        <dbReference type="SAM" id="Phobius"/>
    </source>
</evidence>
<reference evidence="2" key="2">
    <citation type="submission" date="2020-07" db="EMBL/GenBank/DDBJ databases">
        <authorList>
            <person name="Vera ALvarez R."/>
            <person name="Arias-Moreno D.M."/>
            <person name="Jimenez-Jacinto V."/>
            <person name="Jimenez-Bremont J.F."/>
            <person name="Swaminathan K."/>
            <person name="Moose S.P."/>
            <person name="Guerrero-Gonzalez M.L."/>
            <person name="Marino-Ramirez L."/>
            <person name="Landsman D."/>
            <person name="Rodriguez-Kessler M."/>
            <person name="Delgado-Sanchez P."/>
        </authorList>
    </citation>
    <scope>NUCLEOTIDE SEQUENCE</scope>
    <source>
        <tissue evidence="2">Cladode</tissue>
    </source>
</reference>